<dbReference type="PRINTS" id="PR00385">
    <property type="entry name" value="P450"/>
</dbReference>
<dbReference type="GO" id="GO:0020037">
    <property type="term" value="F:heme binding"/>
    <property type="evidence" value="ECO:0007669"/>
    <property type="project" value="InterPro"/>
</dbReference>
<evidence type="ECO:0000256" key="12">
    <source>
        <dbReference type="ARBA" id="ARBA00023136"/>
    </source>
</evidence>
<dbReference type="GO" id="GO:0005506">
    <property type="term" value="F:iron ion binding"/>
    <property type="evidence" value="ECO:0007669"/>
    <property type="project" value="InterPro"/>
</dbReference>
<sequence length="550" mass="61314">MLVRLYDEFRITTRSVAVLDASAVMVSIWILRATVLAARRKSKTTRLRGPPRTNLIYGVSKDLFKSSTTGSLFEQWTKEYGPVYEVPTPLGGNRIVLCDPKAIAHFCAREPWTYTLLPFIRRFMESFFGNGILTARGEAHKRQRKSLTPAFSHATVRNITPIFYHSAYKAKAAWESLIDASSGDSAIIEVQNWMNHISLDTIGLAAFSHDFGSLDGKPASVTKIFDSFGSFSERSKIITDADLILLAQVFPLLSYLPTPRNRLLQEMQEIMEDISNTMLERTKNEKQKGALDGKEEKSIIGVLIKANDTDSAELRLTREEVVAQQMKIILTAGYETTSTSLTWALIELARNPSIQSKLREELLTFGVDPTYDQLNSTLPYLDGVVHETLRLHPPLTEFTRVAVEDDIITISEPVYTKSGDLVDQIAVTSGTQVCIPIACINRSTAIWGADAKTFLPERWLKEGAIPKAAQEVQGYRHLMTFVDGPRTCLGKGFAVAEIKTVLSVLVKDFVFEMRDGPGTQIEFNLGMILRPKVAGEDGIRIPLRVSRYGG</sequence>
<dbReference type="Proteomes" id="UP000053989">
    <property type="component" value="Unassembled WGS sequence"/>
</dbReference>
<dbReference type="GO" id="GO:0004497">
    <property type="term" value="F:monooxygenase activity"/>
    <property type="evidence" value="ECO:0007669"/>
    <property type="project" value="UniProtKB-KW"/>
</dbReference>
<dbReference type="Gene3D" id="1.10.630.10">
    <property type="entry name" value="Cytochrome P450"/>
    <property type="match status" value="1"/>
</dbReference>
<dbReference type="STRING" id="1036808.A0A0C3EKK6"/>
<evidence type="ECO:0000256" key="10">
    <source>
        <dbReference type="ARBA" id="ARBA00023004"/>
    </source>
</evidence>
<dbReference type="CDD" id="cd11069">
    <property type="entry name" value="CYP_FUM15-like"/>
    <property type="match status" value="1"/>
</dbReference>
<evidence type="ECO:0000256" key="6">
    <source>
        <dbReference type="ARBA" id="ARBA00022692"/>
    </source>
</evidence>
<dbReference type="InterPro" id="IPR050121">
    <property type="entry name" value="Cytochrome_P450_monoxygenase"/>
</dbReference>
<evidence type="ECO:0000256" key="3">
    <source>
        <dbReference type="ARBA" id="ARBA00004721"/>
    </source>
</evidence>
<reference evidence="14 15" key="1">
    <citation type="submission" date="2014-04" db="EMBL/GenBank/DDBJ databases">
        <authorList>
            <consortium name="DOE Joint Genome Institute"/>
            <person name="Kuo A."/>
            <person name="Kohler A."/>
            <person name="Nagy L.G."/>
            <person name="Floudas D."/>
            <person name="Copeland A."/>
            <person name="Barry K.W."/>
            <person name="Cichocki N."/>
            <person name="Veneault-Fourrey C."/>
            <person name="LaButti K."/>
            <person name="Lindquist E.A."/>
            <person name="Lipzen A."/>
            <person name="Lundell T."/>
            <person name="Morin E."/>
            <person name="Murat C."/>
            <person name="Sun H."/>
            <person name="Tunlid A."/>
            <person name="Henrissat B."/>
            <person name="Grigoriev I.V."/>
            <person name="Hibbett D.S."/>
            <person name="Martin F."/>
            <person name="Nordberg H.P."/>
            <person name="Cantor M.N."/>
            <person name="Hua S.X."/>
        </authorList>
    </citation>
    <scope>NUCLEOTIDE SEQUENCE [LARGE SCALE GENOMIC DNA]</scope>
    <source>
        <strain evidence="14 15">Foug A</strain>
    </source>
</reference>
<proteinExistence type="inferred from homology"/>
<evidence type="ECO:0000313" key="14">
    <source>
        <dbReference type="EMBL" id="KIM68471.1"/>
    </source>
</evidence>
<dbReference type="InterPro" id="IPR002403">
    <property type="entry name" value="Cyt_P450_E_grp-IV"/>
</dbReference>
<dbReference type="PANTHER" id="PTHR24305:SF166">
    <property type="entry name" value="CYTOCHROME P450 12A4, MITOCHONDRIAL-RELATED"/>
    <property type="match status" value="1"/>
</dbReference>
<dbReference type="GO" id="GO:0016020">
    <property type="term" value="C:membrane"/>
    <property type="evidence" value="ECO:0007669"/>
    <property type="project" value="UniProtKB-SubCell"/>
</dbReference>
<keyword evidence="11" id="KW-0503">Monooxygenase</keyword>
<comment type="cofactor">
    <cofactor evidence="1 13">
        <name>heme</name>
        <dbReference type="ChEBI" id="CHEBI:30413"/>
    </cofactor>
</comment>
<dbReference type="GO" id="GO:0016705">
    <property type="term" value="F:oxidoreductase activity, acting on paired donors, with incorporation or reduction of molecular oxygen"/>
    <property type="evidence" value="ECO:0007669"/>
    <property type="project" value="InterPro"/>
</dbReference>
<gene>
    <name evidence="14" type="ORF">SCLCIDRAFT_105459</name>
</gene>
<dbReference type="Pfam" id="PF00067">
    <property type="entry name" value="p450"/>
    <property type="match status" value="1"/>
</dbReference>
<comment type="subcellular location">
    <subcellularLocation>
        <location evidence="2">Membrane</location>
    </subcellularLocation>
</comment>
<evidence type="ECO:0000256" key="8">
    <source>
        <dbReference type="ARBA" id="ARBA00022989"/>
    </source>
</evidence>
<dbReference type="AlphaFoldDB" id="A0A0C3EKK6"/>
<organism evidence="14 15">
    <name type="scientific">Scleroderma citrinum Foug A</name>
    <dbReference type="NCBI Taxonomy" id="1036808"/>
    <lineage>
        <taxon>Eukaryota</taxon>
        <taxon>Fungi</taxon>
        <taxon>Dikarya</taxon>
        <taxon>Basidiomycota</taxon>
        <taxon>Agaricomycotina</taxon>
        <taxon>Agaricomycetes</taxon>
        <taxon>Agaricomycetidae</taxon>
        <taxon>Boletales</taxon>
        <taxon>Sclerodermatineae</taxon>
        <taxon>Sclerodermataceae</taxon>
        <taxon>Scleroderma</taxon>
    </lineage>
</organism>
<keyword evidence="15" id="KW-1185">Reference proteome</keyword>
<dbReference type="PANTHER" id="PTHR24305">
    <property type="entry name" value="CYTOCHROME P450"/>
    <property type="match status" value="1"/>
</dbReference>
<dbReference type="InterPro" id="IPR001128">
    <property type="entry name" value="Cyt_P450"/>
</dbReference>
<keyword evidence="6" id="KW-0812">Transmembrane</keyword>
<evidence type="ECO:0000313" key="15">
    <source>
        <dbReference type="Proteomes" id="UP000053989"/>
    </source>
</evidence>
<comment type="pathway">
    <text evidence="3">Secondary metabolite biosynthesis; terpenoid biosynthesis.</text>
</comment>
<keyword evidence="9" id="KW-0560">Oxidoreductase</keyword>
<dbReference type="InParanoid" id="A0A0C3EKK6"/>
<evidence type="ECO:0000256" key="13">
    <source>
        <dbReference type="PIRSR" id="PIRSR602403-1"/>
    </source>
</evidence>
<dbReference type="EMBL" id="KN822009">
    <property type="protein sequence ID" value="KIM68471.1"/>
    <property type="molecule type" value="Genomic_DNA"/>
</dbReference>
<keyword evidence="10 13" id="KW-0408">Iron</keyword>
<feature type="binding site" description="axial binding residue" evidence="13">
    <location>
        <position position="488"/>
    </location>
    <ligand>
        <name>heme</name>
        <dbReference type="ChEBI" id="CHEBI:30413"/>
    </ligand>
    <ligandPart>
        <name>Fe</name>
        <dbReference type="ChEBI" id="CHEBI:18248"/>
    </ligandPart>
</feature>
<evidence type="ECO:0000256" key="2">
    <source>
        <dbReference type="ARBA" id="ARBA00004370"/>
    </source>
</evidence>
<keyword evidence="8" id="KW-1133">Transmembrane helix</keyword>
<dbReference type="SUPFAM" id="SSF48264">
    <property type="entry name" value="Cytochrome P450"/>
    <property type="match status" value="1"/>
</dbReference>
<comment type="similarity">
    <text evidence="4">Belongs to the cytochrome P450 family.</text>
</comment>
<protein>
    <recommendedName>
        <fullName evidence="16">Cytochrome P450</fullName>
    </recommendedName>
</protein>
<evidence type="ECO:0000256" key="5">
    <source>
        <dbReference type="ARBA" id="ARBA00022617"/>
    </source>
</evidence>
<accession>A0A0C3EKK6</accession>
<evidence type="ECO:0008006" key="16">
    <source>
        <dbReference type="Google" id="ProtNLM"/>
    </source>
</evidence>
<evidence type="ECO:0000256" key="9">
    <source>
        <dbReference type="ARBA" id="ARBA00023002"/>
    </source>
</evidence>
<keyword evidence="7 13" id="KW-0479">Metal-binding</keyword>
<dbReference type="HOGENOM" id="CLU_001570_5_11_1"/>
<evidence type="ECO:0000256" key="1">
    <source>
        <dbReference type="ARBA" id="ARBA00001971"/>
    </source>
</evidence>
<dbReference type="InterPro" id="IPR036396">
    <property type="entry name" value="Cyt_P450_sf"/>
</dbReference>
<dbReference type="PRINTS" id="PR00465">
    <property type="entry name" value="EP450IV"/>
</dbReference>
<reference evidence="15" key="2">
    <citation type="submission" date="2015-01" db="EMBL/GenBank/DDBJ databases">
        <title>Evolutionary Origins and Diversification of the Mycorrhizal Mutualists.</title>
        <authorList>
            <consortium name="DOE Joint Genome Institute"/>
            <consortium name="Mycorrhizal Genomics Consortium"/>
            <person name="Kohler A."/>
            <person name="Kuo A."/>
            <person name="Nagy L.G."/>
            <person name="Floudas D."/>
            <person name="Copeland A."/>
            <person name="Barry K.W."/>
            <person name="Cichocki N."/>
            <person name="Veneault-Fourrey C."/>
            <person name="LaButti K."/>
            <person name="Lindquist E.A."/>
            <person name="Lipzen A."/>
            <person name="Lundell T."/>
            <person name="Morin E."/>
            <person name="Murat C."/>
            <person name="Riley R."/>
            <person name="Ohm R."/>
            <person name="Sun H."/>
            <person name="Tunlid A."/>
            <person name="Henrissat B."/>
            <person name="Grigoriev I.V."/>
            <person name="Hibbett D.S."/>
            <person name="Martin F."/>
        </authorList>
    </citation>
    <scope>NUCLEOTIDE SEQUENCE [LARGE SCALE GENOMIC DNA]</scope>
    <source>
        <strain evidence="15">Foug A</strain>
    </source>
</reference>
<name>A0A0C3EKK6_9AGAM</name>
<evidence type="ECO:0000256" key="11">
    <source>
        <dbReference type="ARBA" id="ARBA00023033"/>
    </source>
</evidence>
<keyword evidence="12" id="KW-0472">Membrane</keyword>
<evidence type="ECO:0000256" key="4">
    <source>
        <dbReference type="ARBA" id="ARBA00010617"/>
    </source>
</evidence>
<evidence type="ECO:0000256" key="7">
    <source>
        <dbReference type="ARBA" id="ARBA00022723"/>
    </source>
</evidence>
<keyword evidence="5 13" id="KW-0349">Heme</keyword>
<dbReference type="OrthoDB" id="1470350at2759"/>